<dbReference type="Proteomes" id="UP000321926">
    <property type="component" value="Unassembled WGS sequence"/>
</dbReference>
<comment type="caution">
    <text evidence="1">The sequence shown here is derived from an EMBL/GenBank/DDBJ whole genome shotgun (WGS) entry which is preliminary data.</text>
</comment>
<evidence type="ECO:0000313" key="2">
    <source>
        <dbReference type="Proteomes" id="UP000321926"/>
    </source>
</evidence>
<organism evidence="1 2">
    <name type="scientific">Pontibacter qinzhouensis</name>
    <dbReference type="NCBI Taxonomy" id="2603253"/>
    <lineage>
        <taxon>Bacteria</taxon>
        <taxon>Pseudomonadati</taxon>
        <taxon>Bacteroidota</taxon>
        <taxon>Cytophagia</taxon>
        <taxon>Cytophagales</taxon>
        <taxon>Hymenobacteraceae</taxon>
        <taxon>Pontibacter</taxon>
    </lineage>
</organism>
<proteinExistence type="predicted"/>
<accession>A0A5C8JAU8</accession>
<keyword evidence="2" id="KW-1185">Reference proteome</keyword>
<protein>
    <submittedName>
        <fullName evidence="1">Uncharacterized protein</fullName>
    </submittedName>
</protein>
<gene>
    <name evidence="1" type="ORF">FVR03_18340</name>
</gene>
<dbReference type="EMBL" id="VRTY01000085">
    <property type="protein sequence ID" value="TXK33844.1"/>
    <property type="molecule type" value="Genomic_DNA"/>
</dbReference>
<dbReference type="AlphaFoldDB" id="A0A5C8JAU8"/>
<sequence>MKLFNSLFQFTFYLCCMGAKSKAMKVKSWWLLAIVASLLLHIVTPSIARPEINLPSHQTSVKKAEHVPQIMVVQRKNQSETLKDFQPEKLFKAKMLAYLLKQLFSLLCSYSAPLKSSTVPYLFSPSDSIFLKGP</sequence>
<dbReference type="OrthoDB" id="9988137at2"/>
<reference evidence="1 2" key="1">
    <citation type="submission" date="2019-08" db="EMBL/GenBank/DDBJ databases">
        <authorList>
            <person name="Shi S."/>
        </authorList>
    </citation>
    <scope>NUCLEOTIDE SEQUENCE [LARGE SCALE GENOMIC DNA]</scope>
    <source>
        <strain evidence="1 2">GY10130</strain>
    </source>
</reference>
<name>A0A5C8JAU8_9BACT</name>
<evidence type="ECO:0000313" key="1">
    <source>
        <dbReference type="EMBL" id="TXK33844.1"/>
    </source>
</evidence>